<proteinExistence type="predicted"/>
<evidence type="ECO:0000313" key="4">
    <source>
        <dbReference type="Proteomes" id="UP000815677"/>
    </source>
</evidence>
<sequence>MSQALRVRLSTIDEAINSLRVQLAALEADKAGIEAELMARRYPIHTLPEDVLLLIFEAAVLEDLPDHLLQQRQAQTNDILALAAVSSAWRSLALATPALWRTFAVSWYFNDPILLLDAFLERSGSHLLEFDVTPRSPTDLAAALTRLTPHAARWRRVVFVIDDDCSIPPESLPASLPRLEYMDLGYIVFPANGSDPTRLTTIQAPKLHTLVTKHAPSLQSPRFVQILGNLTRLMLENSGYTPRLDLLRLTPKLEVLTIGAQSYGLTPTHGPALVILPALHTLVCTENNAAYLLHYIRVPALEELHLMDLNDAMVRALEVCIRASQKNNPTLRSIFLAGKQDVAQPQAVRVSHVQALFLLAPPTVAKFTISNLGLLPSQVRGIAGFLARQPSCLTGLAELVIEGCNAEGGVVEWVELAQSKWDHGRGSLKSFSLDIGTVTRDLKTAMAPLDEMKKEGLNVCARISST</sequence>
<reference evidence="3" key="1">
    <citation type="submission" date="2014-09" db="EMBL/GenBank/DDBJ databases">
        <title>Genome sequence of the luminous mushroom Mycena chlorophos for searching fungal bioluminescence genes.</title>
        <authorList>
            <person name="Tanaka Y."/>
            <person name="Kasuga D."/>
            <person name="Oba Y."/>
            <person name="Hase S."/>
            <person name="Sato K."/>
            <person name="Oba Y."/>
            <person name="Sakakibara Y."/>
        </authorList>
    </citation>
    <scope>NUCLEOTIDE SEQUENCE</scope>
</reference>
<dbReference type="InterPro" id="IPR001810">
    <property type="entry name" value="F-box_dom"/>
</dbReference>
<evidence type="ECO:0000259" key="2">
    <source>
        <dbReference type="Pfam" id="PF12937"/>
    </source>
</evidence>
<organism evidence="3 4">
    <name type="scientific">Mycena chlorophos</name>
    <name type="common">Agaric fungus</name>
    <name type="synonym">Agaricus chlorophos</name>
    <dbReference type="NCBI Taxonomy" id="658473"/>
    <lineage>
        <taxon>Eukaryota</taxon>
        <taxon>Fungi</taxon>
        <taxon>Dikarya</taxon>
        <taxon>Basidiomycota</taxon>
        <taxon>Agaricomycotina</taxon>
        <taxon>Agaricomycetes</taxon>
        <taxon>Agaricomycetidae</taxon>
        <taxon>Agaricales</taxon>
        <taxon>Marasmiineae</taxon>
        <taxon>Mycenaceae</taxon>
        <taxon>Mycena</taxon>
    </lineage>
</organism>
<feature type="coiled-coil region" evidence="1">
    <location>
        <begin position="9"/>
        <end position="36"/>
    </location>
</feature>
<keyword evidence="4" id="KW-1185">Reference proteome</keyword>
<gene>
    <name evidence="3" type="ORF">MCHLO_17190</name>
</gene>
<dbReference type="Pfam" id="PF12937">
    <property type="entry name" value="F-box-like"/>
    <property type="match status" value="1"/>
</dbReference>
<dbReference type="SUPFAM" id="SSF52058">
    <property type="entry name" value="L domain-like"/>
    <property type="match status" value="1"/>
</dbReference>
<name>A0ABQ0MCR9_MYCCL</name>
<evidence type="ECO:0000256" key="1">
    <source>
        <dbReference type="SAM" id="Coils"/>
    </source>
</evidence>
<dbReference type="Proteomes" id="UP000815677">
    <property type="component" value="Unassembled WGS sequence"/>
</dbReference>
<keyword evidence="1" id="KW-0175">Coiled coil</keyword>
<protein>
    <recommendedName>
        <fullName evidence="2">F-box domain-containing protein</fullName>
    </recommendedName>
</protein>
<feature type="domain" description="F-box" evidence="2">
    <location>
        <begin position="45"/>
        <end position="103"/>
    </location>
</feature>
<dbReference type="Gene3D" id="1.20.1280.50">
    <property type="match status" value="1"/>
</dbReference>
<accession>A0ABQ0MCR9</accession>
<dbReference type="EMBL" id="DF849984">
    <property type="protein sequence ID" value="GAT61140.1"/>
    <property type="molecule type" value="Genomic_DNA"/>
</dbReference>
<evidence type="ECO:0000313" key="3">
    <source>
        <dbReference type="EMBL" id="GAT61140.1"/>
    </source>
</evidence>